<dbReference type="InterPro" id="IPR027484">
    <property type="entry name" value="PInositol-4-P-5-kinase_N"/>
</dbReference>
<feature type="compositionally biased region" description="Polar residues" evidence="13">
    <location>
        <begin position="1838"/>
        <end position="1851"/>
    </location>
</feature>
<dbReference type="SUPFAM" id="SSF54849">
    <property type="entry name" value="GroEL-intermediate domain like"/>
    <property type="match status" value="1"/>
</dbReference>
<feature type="compositionally biased region" description="Polar residues" evidence="13">
    <location>
        <begin position="1016"/>
        <end position="1026"/>
    </location>
</feature>
<dbReference type="SUPFAM" id="SSF57903">
    <property type="entry name" value="FYVE/PHD zinc finger"/>
    <property type="match status" value="1"/>
</dbReference>
<dbReference type="GO" id="GO:0046854">
    <property type="term" value="P:phosphatidylinositol phosphate biosynthetic process"/>
    <property type="evidence" value="ECO:0007669"/>
    <property type="project" value="TreeGrafter"/>
</dbReference>
<feature type="compositionally biased region" description="Basic and acidic residues" evidence="13">
    <location>
        <begin position="2377"/>
        <end position="2399"/>
    </location>
</feature>
<dbReference type="SUPFAM" id="SSF56104">
    <property type="entry name" value="SAICAR synthase-like"/>
    <property type="match status" value="1"/>
</dbReference>
<dbReference type="GO" id="GO:0010008">
    <property type="term" value="C:endosome membrane"/>
    <property type="evidence" value="ECO:0007669"/>
    <property type="project" value="TreeGrafter"/>
</dbReference>
<dbReference type="GO" id="GO:0008270">
    <property type="term" value="F:zinc ion binding"/>
    <property type="evidence" value="ECO:0007669"/>
    <property type="project" value="UniProtKB-KW"/>
</dbReference>
<dbReference type="FunFam" id="3.50.7.10:FF:000007">
    <property type="entry name" value="1-phosphatidylinositol 3-phosphate 5-kinase isoform X1"/>
    <property type="match status" value="1"/>
</dbReference>
<evidence type="ECO:0000256" key="11">
    <source>
        <dbReference type="PROSITE-ProRule" id="PRU00091"/>
    </source>
</evidence>
<keyword evidence="3 12" id="KW-0808">Transferase</keyword>
<feature type="compositionally biased region" description="Acidic residues" evidence="13">
    <location>
        <begin position="1884"/>
        <end position="1895"/>
    </location>
</feature>
<dbReference type="Pfam" id="PF01363">
    <property type="entry name" value="FYVE"/>
    <property type="match status" value="1"/>
</dbReference>
<evidence type="ECO:0000256" key="12">
    <source>
        <dbReference type="PROSITE-ProRule" id="PRU00781"/>
    </source>
</evidence>
<dbReference type="SMART" id="SM00064">
    <property type="entry name" value="FYVE"/>
    <property type="match status" value="1"/>
</dbReference>
<protein>
    <recommendedName>
        <fullName evidence="2">1-phosphatidylinositol-3-phosphate 5-kinase</fullName>
        <ecNumber evidence="2">2.7.1.150</ecNumber>
    </recommendedName>
    <alternativeName>
        <fullName evidence="10">Type III PIP kinase</fullName>
    </alternativeName>
</protein>
<dbReference type="FunFam" id="3.30.800.10:FF:000005">
    <property type="entry name" value="1-phosphatidylinositol-3-phosphate 5-kinase (Fab1)"/>
    <property type="match status" value="1"/>
</dbReference>
<dbReference type="InterPro" id="IPR000306">
    <property type="entry name" value="Znf_FYVE"/>
</dbReference>
<feature type="compositionally biased region" description="Basic and acidic residues" evidence="13">
    <location>
        <begin position="415"/>
        <end position="442"/>
    </location>
</feature>
<feature type="region of interest" description="Disordered" evidence="13">
    <location>
        <begin position="2371"/>
        <end position="2399"/>
    </location>
</feature>
<feature type="region of interest" description="Disordered" evidence="13">
    <location>
        <begin position="1596"/>
        <end position="1778"/>
    </location>
</feature>
<feature type="compositionally biased region" description="Basic and acidic residues" evidence="13">
    <location>
        <begin position="1"/>
        <end position="10"/>
    </location>
</feature>
<feature type="region of interest" description="Disordered" evidence="13">
    <location>
        <begin position="1461"/>
        <end position="1578"/>
    </location>
</feature>
<keyword evidence="8" id="KW-0862">Zinc</keyword>
<dbReference type="SUPFAM" id="SSF52029">
    <property type="entry name" value="GroEL apical domain-like"/>
    <property type="match status" value="1"/>
</dbReference>
<name>A0A316V056_9BASI</name>
<feature type="compositionally biased region" description="Low complexity" evidence="13">
    <location>
        <begin position="1728"/>
        <end position="1738"/>
    </location>
</feature>
<dbReference type="InterPro" id="IPR027410">
    <property type="entry name" value="TCP-1-like_intermed_sf"/>
</dbReference>
<feature type="compositionally biased region" description="Low complexity" evidence="13">
    <location>
        <begin position="1542"/>
        <end position="1552"/>
    </location>
</feature>
<accession>A0A316V056</accession>
<evidence type="ECO:0000256" key="1">
    <source>
        <dbReference type="ARBA" id="ARBA00000768"/>
    </source>
</evidence>
<dbReference type="Gene3D" id="3.50.7.10">
    <property type="entry name" value="GroEL"/>
    <property type="match status" value="1"/>
</dbReference>
<feature type="compositionally biased region" description="Acidic residues" evidence="13">
    <location>
        <begin position="1855"/>
        <end position="1874"/>
    </location>
</feature>
<feature type="region of interest" description="Disordered" evidence="13">
    <location>
        <begin position="45"/>
        <end position="114"/>
    </location>
</feature>
<dbReference type="PANTHER" id="PTHR45748:SF7">
    <property type="entry name" value="1-PHOSPHATIDYLINOSITOL 3-PHOSPHATE 5-KINASE-RELATED"/>
    <property type="match status" value="1"/>
</dbReference>
<feature type="compositionally biased region" description="Low complexity" evidence="13">
    <location>
        <begin position="101"/>
        <end position="114"/>
    </location>
</feature>
<dbReference type="InterPro" id="IPR013083">
    <property type="entry name" value="Znf_RING/FYVE/PHD"/>
</dbReference>
<feature type="region of interest" description="Disordered" evidence="13">
    <location>
        <begin position="1"/>
        <end position="31"/>
    </location>
</feature>
<keyword evidence="17" id="KW-1185">Reference proteome</keyword>
<dbReference type="PROSITE" id="PS51455">
    <property type="entry name" value="PIPK"/>
    <property type="match status" value="1"/>
</dbReference>
<evidence type="ECO:0000256" key="5">
    <source>
        <dbReference type="ARBA" id="ARBA00022741"/>
    </source>
</evidence>
<evidence type="ECO:0000256" key="8">
    <source>
        <dbReference type="ARBA" id="ARBA00022833"/>
    </source>
</evidence>
<evidence type="ECO:0000313" key="17">
    <source>
        <dbReference type="Proteomes" id="UP000245884"/>
    </source>
</evidence>
<evidence type="ECO:0000259" key="14">
    <source>
        <dbReference type="PROSITE" id="PS50178"/>
    </source>
</evidence>
<feature type="compositionally biased region" description="Polar residues" evidence="13">
    <location>
        <begin position="1560"/>
        <end position="1578"/>
    </location>
</feature>
<feature type="region of interest" description="Disordered" evidence="13">
    <location>
        <begin position="1835"/>
        <end position="1978"/>
    </location>
</feature>
<feature type="compositionally biased region" description="Low complexity" evidence="13">
    <location>
        <begin position="486"/>
        <end position="497"/>
    </location>
</feature>
<dbReference type="InterPro" id="IPR027483">
    <property type="entry name" value="PInositol-4-P-4/5-kinase_C_sf"/>
</dbReference>
<feature type="compositionally biased region" description="Polar residues" evidence="13">
    <location>
        <begin position="1655"/>
        <end position="1664"/>
    </location>
</feature>
<dbReference type="EC" id="2.7.1.150" evidence="2"/>
<feature type="compositionally biased region" description="Acidic residues" evidence="13">
    <location>
        <begin position="947"/>
        <end position="958"/>
    </location>
</feature>
<feature type="compositionally biased region" description="Basic and acidic residues" evidence="13">
    <location>
        <begin position="966"/>
        <end position="982"/>
    </location>
</feature>
<evidence type="ECO:0000256" key="10">
    <source>
        <dbReference type="ARBA" id="ARBA00075294"/>
    </source>
</evidence>
<dbReference type="Pfam" id="PF01504">
    <property type="entry name" value="PIP5K"/>
    <property type="match status" value="1"/>
</dbReference>
<dbReference type="InterPro" id="IPR017455">
    <property type="entry name" value="Znf_FYVE-rel"/>
</dbReference>
<feature type="compositionally biased region" description="Acidic residues" evidence="13">
    <location>
        <begin position="983"/>
        <end position="995"/>
    </location>
</feature>
<dbReference type="FunFam" id="3.30.810.10:FF:000001">
    <property type="entry name" value="1-phosphatidylinositol 3-phosphate 5-kinase FAB1"/>
    <property type="match status" value="1"/>
</dbReference>
<evidence type="ECO:0000259" key="15">
    <source>
        <dbReference type="PROSITE" id="PS51455"/>
    </source>
</evidence>
<proteinExistence type="predicted"/>
<feature type="compositionally biased region" description="Polar residues" evidence="13">
    <location>
        <begin position="61"/>
        <end position="72"/>
    </location>
</feature>
<evidence type="ECO:0000256" key="3">
    <source>
        <dbReference type="ARBA" id="ARBA00022679"/>
    </source>
</evidence>
<organism evidence="16 17">
    <name type="scientific">Jaminaea rosea</name>
    <dbReference type="NCBI Taxonomy" id="1569628"/>
    <lineage>
        <taxon>Eukaryota</taxon>
        <taxon>Fungi</taxon>
        <taxon>Dikarya</taxon>
        <taxon>Basidiomycota</taxon>
        <taxon>Ustilaginomycotina</taxon>
        <taxon>Exobasidiomycetes</taxon>
        <taxon>Microstromatales</taxon>
        <taxon>Microstromatales incertae sedis</taxon>
        <taxon>Jaminaea</taxon>
    </lineage>
</organism>
<feature type="region of interest" description="Disordered" evidence="13">
    <location>
        <begin position="415"/>
        <end position="514"/>
    </location>
</feature>
<feature type="region of interest" description="Disordered" evidence="13">
    <location>
        <begin position="1385"/>
        <end position="1407"/>
    </location>
</feature>
<feature type="compositionally biased region" description="Low complexity" evidence="13">
    <location>
        <begin position="1668"/>
        <end position="1686"/>
    </location>
</feature>
<dbReference type="SMART" id="SM00330">
    <property type="entry name" value="PIPKc"/>
    <property type="match status" value="1"/>
</dbReference>
<feature type="domain" description="FYVE-type" evidence="14">
    <location>
        <begin position="263"/>
        <end position="323"/>
    </location>
</feature>
<keyword evidence="6 11" id="KW-0863">Zinc-finger</keyword>
<feature type="region of interest" description="Disordered" evidence="13">
    <location>
        <begin position="874"/>
        <end position="894"/>
    </location>
</feature>
<feature type="compositionally biased region" description="Basic and acidic residues" evidence="13">
    <location>
        <begin position="471"/>
        <end position="483"/>
    </location>
</feature>
<dbReference type="CDD" id="cd17300">
    <property type="entry name" value="PIPKc_PIKfyve"/>
    <property type="match status" value="1"/>
</dbReference>
<dbReference type="STRING" id="1569628.A0A316V056"/>
<evidence type="ECO:0000313" key="16">
    <source>
        <dbReference type="EMBL" id="PWN29553.1"/>
    </source>
</evidence>
<dbReference type="GeneID" id="37027284"/>
<evidence type="ECO:0000256" key="9">
    <source>
        <dbReference type="ARBA" id="ARBA00022840"/>
    </source>
</evidence>
<sequence length="2399" mass="259946">MVEAASRRDASALTSFGFLGDDDEAQQSGYGFGNLLTSLKTVFSSSHDSAPSIYPEAGPSRASSRNTSSTVARKQDDHSESGASRVERPQPPTRGDTGSNSIPASTTVSSFSSSIKPPAMLPGAVKTAAPAPAVLSTIPTHVLAGLPRTRKDSDARSTTMDTGYEDDALGELGLHKATPPLHHRDSRSPWASVPGFPLPQDILADDAQSIRTASSHLPASDGASGDLELGNSASTSLQMSAEAFRRLMMSGGAAQSKEWWMPDASAKECSSCGSAFTIARRRHHCRCCGQIFCAKCASNLLPGAKLGLRDVVRVCNFCTKMLRDYERARAGQQVVNSRAGGSRHNSEAGRVRAEMISAPLEAAVENAPQGKFAANALFGASALGRSITASAESSPQLHRSSSLEQFDDENFMAAKERSNDSHPHETHGQAPFRRDLAEEDRVVAAAEGSTADGTTRAHGLGIDSPTASPILRDEHDEEVEKGGTDAPKSAASKSSVAFPTASAGDDGQSEDIHSRTDARHVLDEARARLASDTTLSHDNRAKLVSEAALRAFRRSRLRSRVTLEELRNDEDLDIRPSSRLGGGAHELSIDSYHYLRRLCAQSLEKAKVVDADQWLDCIVPLTLKVVQHIRPVAHTNGNSMGVRRYVKIKRIPGGALEDCHLASGYICAHNVASKAMLRRLPLKNARVLLLSFSLTAVKGEGQYVSLDALSASEREYTRILVARVLSLRPHLLVVRDQVSRLALELLEHAGVIVVWKVPESSMAAIARVTQADIVSSVDRLALRPRLGRCGTFAVDTFHSGSSLSKRRSFLRFGGTAKQLGCSIVLRGGNKQELGKVKTILELMLLAAHNLRLEESMRETTLSLLPAPKAKIEQPTRTARVDANEEGQAAEAYPQSLDSTVSSALKEFDTTLLSISAAITVPAPYPLVRLQKEATQLEQLEKEVGGGQEEEEEEEEEQNCTDPSATTEKEDVGAQRTAGKPDGDDKEQLDEKEEPEASIQAPKTPIDPEKQDDDDNIQCSLDTSSDIGPQLASILPSKGKLDLKTRHALARSRHDYDAKYILRTLNDDALKTPFAHQKLSVLHVVVSSATMRPCFGPQVEQIEFYGPTDSTLADYLDAKCAESSLACKSKGCSLQRILHYESFVHYDVRVQVFCERFVCPIAGQENSVLTWEYCKQCEAATPVSVVHEEAKAYSWAKFLEAHFYTLHTVSECSHDRLTERIRYFAYKNLAFRIHVEELRPFEVVVPGLRLFTRPDIQAGLRSEEALGLAGRADSYFHSVAARLKALEHEISLGREGMAHVERFRPHLEEIRQEALNGRKQVNRLFVSVVKSSTDHDTLCLNQVRRLLQDLVVTVDRMFASLEKSALPKERDVRRLTASHLSRLFAEKETMEGHKASASMTEPSTPALPPAAEVDETAIAQALPSQRSENSVAALAQLAESAALGLAPQLGLGIEDYSSPVSGASTPMGAIRHGSERSSRQASRQTSALPTPTKELSEAAATLSSSPEHVVKKAVEGPAREDSDGNSSPTTRLRPTLRSKHSGKSVSGSGSSLKADARPKTWRTTPSAITDSSCTEAGDVTDSSALVSSLISRFDPKTKVRGTASRAAETQSSSSSSQVRRPQRVLSDGGGPRNPPSRPTSPGQVQRPSRANLRALHSSSSTSTVPTLERAPSASSRRAGSTSRGPPSSYRPPIVRPAPTYAGRGASESESDAANGLASRRQFGMTSINSPRTRPSMSRRTSAKSDSGNESSAQQQHQQRTLRRRVASPGPSGVATPRTPLYGAAAVASRLPMPTGTQAGKSRVSTIARHFDRINREAEREREKQRRAMALRARRALPISASTARVAQYSSVTAAVESDDESSDGNDNDDDDDEEGGERTQSEGGGEADSEPEEAAEGAESISPESRLRGKSATVGGGHTKGESEATIKGEAVTPPATGTLKASNAPPLDAVASPAAAAEQPSSKLIETRHPLSTPSMSESFATEKGSLLKTISSLWASRPGASLPLLEYPLTGEQHLFADSPLLLREDEPSSTIAFTLVSSQYQERLGTLRAATSSAAPDTSQVEASLRRQEGVHLRFDFESGASRFHCRILFAEQFDALRRCCGCQSTLISSLARCVKWDSSGGKSGMTFLKTRDDRLVLKQLSASELTGFSTFAPHYFAHMAECLMHGKPTTLAKIFGLYRISMRNQATGRSYKLDVLVMENLFYGRKCSRIFDLKGSMRNRYVKETGAAGEVLLDENLVEISLQRPLYIRESSKVLIRQALKHDSDFLAAMNIMDYSVIVGLDTEDDENRELVVGIIDFLRSYTWDKRVETFVKEQSSLLVAAGGSKGELPTVITPKQYANRFLSFLDGILLLSPDSWYKGAVGGGGGMMGGTEEQERQAHEGQKLVERQEKQQRED</sequence>
<dbReference type="RefSeq" id="XP_025364165.1">
    <property type="nucleotide sequence ID" value="XM_025505461.1"/>
</dbReference>
<feature type="compositionally biased region" description="Basic and acidic residues" evidence="13">
    <location>
        <begin position="73"/>
        <end position="88"/>
    </location>
</feature>
<dbReference type="Gene3D" id="3.30.810.10">
    <property type="entry name" value="2-Layer Sandwich"/>
    <property type="match status" value="1"/>
</dbReference>
<keyword evidence="5 12" id="KW-0547">Nucleotide-binding</keyword>
<dbReference type="InterPro" id="IPR002423">
    <property type="entry name" value="Cpn60/GroEL/TCP-1"/>
</dbReference>
<feature type="region of interest" description="Disordered" evidence="13">
    <location>
        <begin position="939"/>
        <end position="1029"/>
    </location>
</feature>
<dbReference type="OrthoDB" id="158357at2759"/>
<dbReference type="Gene3D" id="3.30.40.10">
    <property type="entry name" value="Zinc/RING finger domain, C3HC4 (zinc finger)"/>
    <property type="match status" value="1"/>
</dbReference>
<dbReference type="InterPro" id="IPR044769">
    <property type="entry name" value="PIKfyve_PIPKc"/>
</dbReference>
<evidence type="ECO:0000256" key="2">
    <source>
        <dbReference type="ARBA" id="ARBA00012009"/>
    </source>
</evidence>
<reference evidence="16 17" key="1">
    <citation type="journal article" date="2018" name="Mol. Biol. Evol.">
        <title>Broad Genomic Sampling Reveals a Smut Pathogenic Ancestry of the Fungal Clade Ustilaginomycotina.</title>
        <authorList>
            <person name="Kijpornyongpan T."/>
            <person name="Mondo S.J."/>
            <person name="Barry K."/>
            <person name="Sandor L."/>
            <person name="Lee J."/>
            <person name="Lipzen A."/>
            <person name="Pangilinan J."/>
            <person name="LaButti K."/>
            <person name="Hainaut M."/>
            <person name="Henrissat B."/>
            <person name="Grigoriev I.V."/>
            <person name="Spatafora J.W."/>
            <person name="Aime M.C."/>
        </authorList>
    </citation>
    <scope>NUCLEOTIDE SEQUENCE [LARGE SCALE GENOMIC DNA]</scope>
    <source>
        <strain evidence="16 17">MCA 5214</strain>
    </source>
</reference>
<dbReference type="InterPro" id="IPR002498">
    <property type="entry name" value="PInositol-4-P-4/5-kinase_core"/>
</dbReference>
<dbReference type="GO" id="GO:0000285">
    <property type="term" value="F:1-phosphatidylinositol-3-phosphate 5-kinase activity"/>
    <property type="evidence" value="ECO:0007669"/>
    <property type="project" value="UniProtKB-EC"/>
</dbReference>
<keyword evidence="9 12" id="KW-0067">ATP-binding</keyword>
<evidence type="ECO:0000256" key="4">
    <source>
        <dbReference type="ARBA" id="ARBA00022723"/>
    </source>
</evidence>
<dbReference type="CDD" id="cd15725">
    <property type="entry name" value="FYVE_PIKfyve_Fab1"/>
    <property type="match status" value="1"/>
</dbReference>
<gene>
    <name evidence="16" type="ORF">BDZ90DRAFT_230421</name>
</gene>
<dbReference type="InterPro" id="IPR011011">
    <property type="entry name" value="Znf_FYVE_PHD"/>
</dbReference>
<keyword evidence="4" id="KW-0479">Metal-binding</keyword>
<evidence type="ECO:0000256" key="13">
    <source>
        <dbReference type="SAM" id="MobiDB-lite"/>
    </source>
</evidence>
<dbReference type="Pfam" id="PF00118">
    <property type="entry name" value="Cpn60_TCP1"/>
    <property type="match status" value="1"/>
</dbReference>
<dbReference type="PANTHER" id="PTHR45748">
    <property type="entry name" value="1-PHOSPHATIDYLINOSITOL 3-PHOSPHATE 5-KINASE-RELATED"/>
    <property type="match status" value="1"/>
</dbReference>
<dbReference type="EMBL" id="KZ819663">
    <property type="protein sequence ID" value="PWN29553.1"/>
    <property type="molecule type" value="Genomic_DNA"/>
</dbReference>
<keyword evidence="7 12" id="KW-0418">Kinase</keyword>
<feature type="compositionally biased region" description="Polar residues" evidence="13">
    <location>
        <begin position="1742"/>
        <end position="1751"/>
    </location>
</feature>
<dbReference type="Gene3D" id="3.30.800.10">
    <property type="entry name" value="Phosphatidylinositol Phosphate Kinase II Beta"/>
    <property type="match status" value="1"/>
</dbReference>
<dbReference type="InterPro" id="IPR027409">
    <property type="entry name" value="GroEL-like_apical_dom_sf"/>
</dbReference>
<feature type="compositionally biased region" description="Low complexity" evidence="13">
    <location>
        <begin position="1944"/>
        <end position="1962"/>
    </location>
</feature>
<dbReference type="Proteomes" id="UP000245884">
    <property type="component" value="Unassembled WGS sequence"/>
</dbReference>
<dbReference type="GO" id="GO:0000329">
    <property type="term" value="C:fungal-type vacuole membrane"/>
    <property type="evidence" value="ECO:0007669"/>
    <property type="project" value="TreeGrafter"/>
</dbReference>
<dbReference type="GO" id="GO:0005524">
    <property type="term" value="F:ATP binding"/>
    <property type="evidence" value="ECO:0007669"/>
    <property type="project" value="UniProtKB-UniRule"/>
</dbReference>
<feature type="compositionally biased region" description="Basic and acidic residues" evidence="13">
    <location>
        <begin position="1507"/>
        <end position="1521"/>
    </location>
</feature>
<dbReference type="PROSITE" id="PS50178">
    <property type="entry name" value="ZF_FYVE"/>
    <property type="match status" value="1"/>
</dbReference>
<feature type="domain" description="PIPK" evidence="15">
    <location>
        <begin position="2026"/>
        <end position="2353"/>
    </location>
</feature>
<evidence type="ECO:0000256" key="6">
    <source>
        <dbReference type="ARBA" id="ARBA00022771"/>
    </source>
</evidence>
<comment type="catalytic activity">
    <reaction evidence="1">
        <text>a 1,2-diacyl-sn-glycero-3-phospho-(1D-myo-inositol-3-phosphate) + ATP = a 1,2-diacyl-sn-glycero-3-phospho-(1D-myo-inositol-3,5-bisphosphate) + ADP + H(+)</text>
        <dbReference type="Rhea" id="RHEA:13609"/>
        <dbReference type="ChEBI" id="CHEBI:15378"/>
        <dbReference type="ChEBI" id="CHEBI:30616"/>
        <dbReference type="ChEBI" id="CHEBI:57923"/>
        <dbReference type="ChEBI" id="CHEBI:58088"/>
        <dbReference type="ChEBI" id="CHEBI:456216"/>
        <dbReference type="EC" id="2.7.1.150"/>
    </reaction>
</comment>
<evidence type="ECO:0000256" key="7">
    <source>
        <dbReference type="ARBA" id="ARBA00022777"/>
    </source>
</evidence>
<feature type="compositionally biased region" description="Polar residues" evidence="13">
    <location>
        <begin position="1638"/>
        <end position="1647"/>
    </location>
</feature>